<sequence>MDGNPMQDSDYCKELIDGMRNAPKTTDLGNGKTGYSKYGEALAVTGPDETADDVAKSMLPTVDVKPNDAGLTSNNDGSVTGGELPKDKTEDEKTSAALDSAMSDDWRSKLPQGESTDPKDAMQWNQSGLVSGGQIATDFNGGTKEIPRLNADDSIPKTENVADAGSNNQPEDSIPTDQTASNP</sequence>
<feature type="compositionally biased region" description="Basic and acidic residues" evidence="1">
    <location>
        <begin position="84"/>
        <end position="94"/>
    </location>
</feature>
<gene>
    <name evidence="2" type="ORF">HGRIS_014463</name>
</gene>
<accession>A0ABR3JUI1</accession>
<proteinExistence type="predicted"/>
<reference evidence="3" key="1">
    <citation type="submission" date="2024-06" db="EMBL/GenBank/DDBJ databases">
        <title>Multi-omics analyses provide insights into the biosynthesis of the anticancer antibiotic pleurotin in Hohenbuehelia grisea.</title>
        <authorList>
            <person name="Weaver J.A."/>
            <person name="Alberti F."/>
        </authorList>
    </citation>
    <scope>NUCLEOTIDE SEQUENCE [LARGE SCALE GENOMIC DNA]</scope>
    <source>
        <strain evidence="3">T-177</strain>
    </source>
</reference>
<organism evidence="2 3">
    <name type="scientific">Hohenbuehelia grisea</name>
    <dbReference type="NCBI Taxonomy" id="104357"/>
    <lineage>
        <taxon>Eukaryota</taxon>
        <taxon>Fungi</taxon>
        <taxon>Dikarya</taxon>
        <taxon>Basidiomycota</taxon>
        <taxon>Agaricomycotina</taxon>
        <taxon>Agaricomycetes</taxon>
        <taxon>Agaricomycetidae</taxon>
        <taxon>Agaricales</taxon>
        <taxon>Pleurotineae</taxon>
        <taxon>Pleurotaceae</taxon>
        <taxon>Hohenbuehelia</taxon>
    </lineage>
</organism>
<protein>
    <submittedName>
        <fullName evidence="2">Uncharacterized protein</fullName>
    </submittedName>
</protein>
<evidence type="ECO:0000313" key="2">
    <source>
        <dbReference type="EMBL" id="KAL0959182.1"/>
    </source>
</evidence>
<evidence type="ECO:0000256" key="1">
    <source>
        <dbReference type="SAM" id="MobiDB-lite"/>
    </source>
</evidence>
<feature type="compositionally biased region" description="Basic and acidic residues" evidence="1">
    <location>
        <begin position="145"/>
        <end position="156"/>
    </location>
</feature>
<feature type="region of interest" description="Disordered" evidence="1">
    <location>
        <begin position="61"/>
        <end position="183"/>
    </location>
</feature>
<keyword evidence="3" id="KW-1185">Reference proteome</keyword>
<dbReference type="EMBL" id="JASNQZ010000003">
    <property type="protein sequence ID" value="KAL0959182.1"/>
    <property type="molecule type" value="Genomic_DNA"/>
</dbReference>
<evidence type="ECO:0000313" key="3">
    <source>
        <dbReference type="Proteomes" id="UP001556367"/>
    </source>
</evidence>
<comment type="caution">
    <text evidence="2">The sequence shown here is derived from an EMBL/GenBank/DDBJ whole genome shotgun (WGS) entry which is preliminary data.</text>
</comment>
<feature type="compositionally biased region" description="Polar residues" evidence="1">
    <location>
        <begin position="165"/>
        <end position="183"/>
    </location>
</feature>
<dbReference type="Proteomes" id="UP001556367">
    <property type="component" value="Unassembled WGS sequence"/>
</dbReference>
<name>A0ABR3JUI1_9AGAR</name>